<evidence type="ECO:0000256" key="12">
    <source>
        <dbReference type="ARBA" id="ARBA00023264"/>
    </source>
</evidence>
<dbReference type="InterPro" id="IPR048254">
    <property type="entry name" value="CDP_ALCOHOL_P_TRANSF_CS"/>
</dbReference>
<evidence type="ECO:0000256" key="13">
    <source>
        <dbReference type="RuleBase" id="RU003750"/>
    </source>
</evidence>
<evidence type="ECO:0000256" key="7">
    <source>
        <dbReference type="ARBA" id="ARBA00022824"/>
    </source>
</evidence>
<dbReference type="FunFam" id="1.20.120.1760:FF:000022">
    <property type="entry name" value="CDP-diacylglycerol--serine O-phosphatidyltransferase"/>
    <property type="match status" value="1"/>
</dbReference>
<proteinExistence type="inferred from homology"/>
<organism evidence="15 16">
    <name type="scientific">Corallococcus terminator</name>
    <dbReference type="NCBI Taxonomy" id="2316733"/>
    <lineage>
        <taxon>Bacteria</taxon>
        <taxon>Pseudomonadati</taxon>
        <taxon>Myxococcota</taxon>
        <taxon>Myxococcia</taxon>
        <taxon>Myxococcales</taxon>
        <taxon>Cystobacterineae</taxon>
        <taxon>Myxococcaceae</taxon>
        <taxon>Corallococcus</taxon>
    </lineage>
</organism>
<keyword evidence="16" id="KW-1185">Reference proteome</keyword>
<evidence type="ECO:0000256" key="8">
    <source>
        <dbReference type="ARBA" id="ARBA00022989"/>
    </source>
</evidence>
<evidence type="ECO:0000313" key="16">
    <source>
        <dbReference type="Proteomes" id="UP000268094"/>
    </source>
</evidence>
<evidence type="ECO:0000256" key="10">
    <source>
        <dbReference type="ARBA" id="ARBA00023136"/>
    </source>
</evidence>
<keyword evidence="11" id="KW-0594">Phospholipid biosynthesis</keyword>
<dbReference type="PANTHER" id="PTHR14269">
    <property type="entry name" value="CDP-DIACYLGLYCEROL--GLYCEROL-3-PHOSPHATE 3-PHOSPHATIDYLTRANSFERASE-RELATED"/>
    <property type="match status" value="1"/>
</dbReference>
<keyword evidence="12" id="KW-1208">Phospholipid metabolism</keyword>
<dbReference type="OrthoDB" id="9777147at2"/>
<feature type="transmembrane region" description="Helical" evidence="14">
    <location>
        <begin position="55"/>
        <end position="72"/>
    </location>
</feature>
<protein>
    <submittedName>
        <fullName evidence="15">CDP-diacylglycerol--serine O-phosphatidyltransferase</fullName>
    </submittedName>
</protein>
<dbReference type="Gene3D" id="1.20.120.1760">
    <property type="match status" value="1"/>
</dbReference>
<dbReference type="InterPro" id="IPR000462">
    <property type="entry name" value="CDP-OH_P_trans"/>
</dbReference>
<dbReference type="GO" id="GO:0005737">
    <property type="term" value="C:cytoplasm"/>
    <property type="evidence" value="ECO:0007669"/>
    <property type="project" value="UniProtKB-ARBA"/>
</dbReference>
<keyword evidence="5 13" id="KW-0808">Transferase</keyword>
<dbReference type="InterPro" id="IPR050324">
    <property type="entry name" value="CDP-alcohol_PTase-I"/>
</dbReference>
<keyword evidence="8 14" id="KW-1133">Transmembrane helix</keyword>
<comment type="caution">
    <text evidence="15">The sequence shown here is derived from an EMBL/GenBank/DDBJ whole genome shotgun (WGS) entry which is preliminary data.</text>
</comment>
<dbReference type="AlphaFoldDB" id="A0A3A8IEB4"/>
<keyword evidence="10 14" id="KW-0472">Membrane</keyword>
<dbReference type="PANTHER" id="PTHR14269:SF61">
    <property type="entry name" value="CDP-DIACYLGLYCEROL--SERINE O-PHOSPHATIDYLTRANSFERASE"/>
    <property type="match status" value="1"/>
</dbReference>
<evidence type="ECO:0000256" key="11">
    <source>
        <dbReference type="ARBA" id="ARBA00023209"/>
    </source>
</evidence>
<comment type="pathway">
    <text evidence="2">Lipid metabolism.</text>
</comment>
<dbReference type="GO" id="GO:0046474">
    <property type="term" value="P:glycerophospholipid biosynthetic process"/>
    <property type="evidence" value="ECO:0007669"/>
    <property type="project" value="UniProtKB-ARBA"/>
</dbReference>
<keyword evidence="6 14" id="KW-0812">Transmembrane</keyword>
<comment type="similarity">
    <text evidence="3 13">Belongs to the CDP-alcohol phosphatidyltransferase class-I family.</text>
</comment>
<dbReference type="InterPro" id="IPR043130">
    <property type="entry name" value="CDP-OH_PTrfase_TM_dom"/>
</dbReference>
<dbReference type="GO" id="GO:0016780">
    <property type="term" value="F:phosphotransferase activity, for other substituted phosphate groups"/>
    <property type="evidence" value="ECO:0007669"/>
    <property type="project" value="InterPro"/>
</dbReference>
<dbReference type="GO" id="GO:0031090">
    <property type="term" value="C:organelle membrane"/>
    <property type="evidence" value="ECO:0007669"/>
    <property type="project" value="UniProtKB-ARBA"/>
</dbReference>
<keyword evidence="7" id="KW-0256">Endoplasmic reticulum</keyword>
<dbReference type="Proteomes" id="UP000268094">
    <property type="component" value="Unassembled WGS sequence"/>
</dbReference>
<evidence type="ECO:0000256" key="6">
    <source>
        <dbReference type="ARBA" id="ARBA00022692"/>
    </source>
</evidence>
<name>A0A3A8IEB4_9BACT</name>
<evidence type="ECO:0000256" key="1">
    <source>
        <dbReference type="ARBA" id="ARBA00004477"/>
    </source>
</evidence>
<evidence type="ECO:0000256" key="5">
    <source>
        <dbReference type="ARBA" id="ARBA00022679"/>
    </source>
</evidence>
<sequence length="216" mass="23073">MTSEPSPPPARRPRRHFSMIRTFVLADFVTLGNGFAGAGAILASMQALATANPRWLWVAFALMPVALAMDVADGRIARWRFRKSPLGADLDSLADVISFGMAPAALAFAVGLRGGLDVAALLYFVACGISRLARFNVTSAELSDGTGKVKYFEGTPIPTSLLLVMVLAVALWQGRIGDALWGGVWDIGPVQLHPLVLMYVASGSAMISKTLRIPKF</sequence>
<evidence type="ECO:0000313" key="15">
    <source>
        <dbReference type="EMBL" id="RKG80946.1"/>
    </source>
</evidence>
<evidence type="ECO:0000256" key="3">
    <source>
        <dbReference type="ARBA" id="ARBA00010441"/>
    </source>
</evidence>
<dbReference type="PROSITE" id="PS00379">
    <property type="entry name" value="CDP_ALCOHOL_P_TRANSF"/>
    <property type="match status" value="1"/>
</dbReference>
<keyword evidence="4" id="KW-0444">Lipid biosynthesis</keyword>
<keyword evidence="9" id="KW-0443">Lipid metabolism</keyword>
<reference evidence="16" key="1">
    <citation type="submission" date="2018-09" db="EMBL/GenBank/DDBJ databases">
        <authorList>
            <person name="Livingstone P.G."/>
            <person name="Whitworth D.E."/>
        </authorList>
    </citation>
    <scope>NUCLEOTIDE SEQUENCE [LARGE SCALE GENOMIC DNA]</scope>
    <source>
        <strain evidence="16">CA054A</strain>
    </source>
</reference>
<accession>A0A3A8IEB4</accession>
<dbReference type="Pfam" id="PF01066">
    <property type="entry name" value="CDP-OH_P_transf"/>
    <property type="match status" value="1"/>
</dbReference>
<comment type="subcellular location">
    <subcellularLocation>
        <location evidence="1">Endoplasmic reticulum membrane</location>
        <topology evidence="1">Multi-pass membrane protein</topology>
    </subcellularLocation>
</comment>
<evidence type="ECO:0000256" key="9">
    <source>
        <dbReference type="ARBA" id="ARBA00023098"/>
    </source>
</evidence>
<dbReference type="RefSeq" id="WP_120543487.1">
    <property type="nucleotide sequence ID" value="NZ_RAVZ01000218.1"/>
</dbReference>
<evidence type="ECO:0000256" key="4">
    <source>
        <dbReference type="ARBA" id="ARBA00022516"/>
    </source>
</evidence>
<dbReference type="EMBL" id="RAVZ01000218">
    <property type="protein sequence ID" value="RKG80946.1"/>
    <property type="molecule type" value="Genomic_DNA"/>
</dbReference>
<evidence type="ECO:0000256" key="14">
    <source>
        <dbReference type="SAM" id="Phobius"/>
    </source>
</evidence>
<feature type="transmembrane region" description="Helical" evidence="14">
    <location>
        <begin position="20"/>
        <end position="43"/>
    </location>
</feature>
<evidence type="ECO:0000256" key="2">
    <source>
        <dbReference type="ARBA" id="ARBA00005189"/>
    </source>
</evidence>
<gene>
    <name evidence="15" type="ORF">D7V88_26930</name>
</gene>